<feature type="compositionally biased region" description="Low complexity" evidence="1">
    <location>
        <begin position="1"/>
        <end position="12"/>
    </location>
</feature>
<sequence length="113" mass="12214">MGVPTPNTSESSTPPPGNLVDTDRCVNIKASSVTVGGFDIDDPRMQRAFQNQLIRHEVMKVGDLIEKYAALAADPKVQDGDKILFSTLGTWLRADLAKAIAAVADMSNRLDEN</sequence>
<evidence type="ECO:0000313" key="3">
    <source>
        <dbReference type="Proteomes" id="UP001521785"/>
    </source>
</evidence>
<dbReference type="EMBL" id="JAKJXO020000002">
    <property type="protein sequence ID" value="KAL1609861.1"/>
    <property type="molecule type" value="Genomic_DNA"/>
</dbReference>
<evidence type="ECO:0000256" key="1">
    <source>
        <dbReference type="SAM" id="MobiDB-lite"/>
    </source>
</evidence>
<accession>A0ABR3RZL2</accession>
<comment type="caution">
    <text evidence="2">The sequence shown here is derived from an EMBL/GenBank/DDBJ whole genome shotgun (WGS) entry which is preliminary data.</text>
</comment>
<dbReference type="Proteomes" id="UP001521785">
    <property type="component" value="Unassembled WGS sequence"/>
</dbReference>
<gene>
    <name evidence="2" type="ORF">SLS60_001526</name>
</gene>
<organism evidence="2 3">
    <name type="scientific">Paraconiothyrium brasiliense</name>
    <dbReference type="NCBI Taxonomy" id="300254"/>
    <lineage>
        <taxon>Eukaryota</taxon>
        <taxon>Fungi</taxon>
        <taxon>Dikarya</taxon>
        <taxon>Ascomycota</taxon>
        <taxon>Pezizomycotina</taxon>
        <taxon>Dothideomycetes</taxon>
        <taxon>Pleosporomycetidae</taxon>
        <taxon>Pleosporales</taxon>
        <taxon>Massarineae</taxon>
        <taxon>Didymosphaeriaceae</taxon>
        <taxon>Paraconiothyrium</taxon>
    </lineage>
</organism>
<name>A0ABR3RZL2_9PLEO</name>
<proteinExistence type="predicted"/>
<protein>
    <submittedName>
        <fullName evidence="2">Uncharacterized protein</fullName>
    </submittedName>
</protein>
<evidence type="ECO:0000313" key="2">
    <source>
        <dbReference type="EMBL" id="KAL1609861.1"/>
    </source>
</evidence>
<reference evidence="2 3" key="1">
    <citation type="submission" date="2024-02" db="EMBL/GenBank/DDBJ databases">
        <title>De novo assembly and annotation of 12 fungi associated with fruit tree decline syndrome in Ontario, Canada.</title>
        <authorList>
            <person name="Sulman M."/>
            <person name="Ellouze W."/>
            <person name="Ilyukhin E."/>
        </authorList>
    </citation>
    <scope>NUCLEOTIDE SEQUENCE [LARGE SCALE GENOMIC DNA]</scope>
    <source>
        <strain evidence="2 3">M42-189</strain>
    </source>
</reference>
<feature type="region of interest" description="Disordered" evidence="1">
    <location>
        <begin position="1"/>
        <end position="22"/>
    </location>
</feature>
<keyword evidence="3" id="KW-1185">Reference proteome</keyword>